<dbReference type="KEGG" id="fpal:HYN49_01585"/>
<feature type="region of interest" description="Disordered" evidence="1">
    <location>
        <begin position="1"/>
        <end position="20"/>
    </location>
</feature>
<gene>
    <name evidence="2" type="ORF">HYN49_01585</name>
</gene>
<sequence length="106" mass="11801">MEPTDINNGTDNKTLKNLARHDDDALLVPGIAGNISTFPHADPDAEMQALHDRIDDEDRDDEDREEKNEEVDEEETHKSDWGDVDPQHDSRSPRSPMDPSAPGSAV</sequence>
<evidence type="ECO:0000256" key="1">
    <source>
        <dbReference type="SAM" id="MobiDB-lite"/>
    </source>
</evidence>
<reference evidence="2 3" key="1">
    <citation type="submission" date="2018-05" db="EMBL/GenBank/DDBJ databases">
        <title>Genome sequencing of Flavobacterium sp. HYN0049.</title>
        <authorList>
            <person name="Yi H."/>
            <person name="Baek C."/>
        </authorList>
    </citation>
    <scope>NUCLEOTIDE SEQUENCE [LARGE SCALE GENOMIC DNA]</scope>
    <source>
        <strain evidence="2 3">HYN0049</strain>
    </source>
</reference>
<keyword evidence="3" id="KW-1185">Reference proteome</keyword>
<dbReference type="OrthoDB" id="9917685at2"/>
<feature type="compositionally biased region" description="Acidic residues" evidence="1">
    <location>
        <begin position="57"/>
        <end position="74"/>
    </location>
</feature>
<feature type="compositionally biased region" description="Basic and acidic residues" evidence="1">
    <location>
        <begin position="75"/>
        <end position="92"/>
    </location>
</feature>
<dbReference type="AlphaFoldDB" id="A0A2S1SE73"/>
<dbReference type="Proteomes" id="UP000244937">
    <property type="component" value="Chromosome"/>
</dbReference>
<feature type="region of interest" description="Disordered" evidence="1">
    <location>
        <begin position="33"/>
        <end position="106"/>
    </location>
</feature>
<feature type="compositionally biased region" description="Low complexity" evidence="1">
    <location>
        <begin position="93"/>
        <end position="106"/>
    </location>
</feature>
<feature type="compositionally biased region" description="Polar residues" evidence="1">
    <location>
        <begin position="1"/>
        <end position="12"/>
    </location>
</feature>
<evidence type="ECO:0000313" key="3">
    <source>
        <dbReference type="Proteomes" id="UP000244937"/>
    </source>
</evidence>
<protein>
    <submittedName>
        <fullName evidence="2">Uncharacterized protein</fullName>
    </submittedName>
</protein>
<evidence type="ECO:0000313" key="2">
    <source>
        <dbReference type="EMBL" id="AWI24686.1"/>
    </source>
</evidence>
<dbReference type="EMBL" id="CP029187">
    <property type="protein sequence ID" value="AWI24686.1"/>
    <property type="molecule type" value="Genomic_DNA"/>
</dbReference>
<dbReference type="RefSeq" id="WP_108902484.1">
    <property type="nucleotide sequence ID" value="NZ_CP029187.1"/>
</dbReference>
<proteinExistence type="predicted"/>
<accession>A0A2S1SE73</accession>
<name>A0A2S1SE73_9FLAO</name>
<organism evidence="2 3">
    <name type="scientific">Flavobacterium pallidum</name>
    <dbReference type="NCBI Taxonomy" id="2172098"/>
    <lineage>
        <taxon>Bacteria</taxon>
        <taxon>Pseudomonadati</taxon>
        <taxon>Bacteroidota</taxon>
        <taxon>Flavobacteriia</taxon>
        <taxon>Flavobacteriales</taxon>
        <taxon>Flavobacteriaceae</taxon>
        <taxon>Flavobacterium</taxon>
    </lineage>
</organism>